<comment type="caution">
    <text evidence="4">The sequence shown here is derived from an EMBL/GenBank/DDBJ whole genome shotgun (WGS) entry which is preliminary data.</text>
</comment>
<evidence type="ECO:0000256" key="2">
    <source>
        <dbReference type="ARBA" id="ARBA00023242"/>
    </source>
</evidence>
<dbReference type="CDD" id="cd00067">
    <property type="entry name" value="GAL4"/>
    <property type="match status" value="1"/>
</dbReference>
<proteinExistence type="predicted"/>
<dbReference type="Proteomes" id="UP001281614">
    <property type="component" value="Unassembled WGS sequence"/>
</dbReference>
<keyword evidence="2" id="KW-0539">Nucleus</keyword>
<dbReference type="GO" id="GO:0000981">
    <property type="term" value="F:DNA-binding transcription factor activity, RNA polymerase II-specific"/>
    <property type="evidence" value="ECO:0007669"/>
    <property type="project" value="InterPro"/>
</dbReference>
<dbReference type="InterPro" id="IPR036864">
    <property type="entry name" value="Zn2-C6_fun-type_DNA-bd_sf"/>
</dbReference>
<dbReference type="InterPro" id="IPR021858">
    <property type="entry name" value="Fun_TF"/>
</dbReference>
<dbReference type="InterPro" id="IPR001138">
    <property type="entry name" value="Zn2Cys6_DnaBD"/>
</dbReference>
<dbReference type="PANTHER" id="PTHR37534:SF49">
    <property type="entry name" value="LYSINE BIOSYNTHESIS REGULATORY PROTEIN LYS14"/>
    <property type="match status" value="1"/>
</dbReference>
<evidence type="ECO:0000259" key="3">
    <source>
        <dbReference type="PROSITE" id="PS50048"/>
    </source>
</evidence>
<dbReference type="GO" id="GO:0045944">
    <property type="term" value="P:positive regulation of transcription by RNA polymerase II"/>
    <property type="evidence" value="ECO:0007669"/>
    <property type="project" value="TreeGrafter"/>
</dbReference>
<dbReference type="AlphaFoldDB" id="A0AAE0DF34"/>
<organism evidence="4 5">
    <name type="scientific">Colletotrichum kahawae</name>
    <name type="common">Coffee berry disease fungus</name>
    <dbReference type="NCBI Taxonomy" id="34407"/>
    <lineage>
        <taxon>Eukaryota</taxon>
        <taxon>Fungi</taxon>
        <taxon>Dikarya</taxon>
        <taxon>Ascomycota</taxon>
        <taxon>Pezizomycotina</taxon>
        <taxon>Sordariomycetes</taxon>
        <taxon>Hypocreomycetidae</taxon>
        <taxon>Glomerellales</taxon>
        <taxon>Glomerellaceae</taxon>
        <taxon>Colletotrichum</taxon>
        <taxon>Colletotrichum gloeosporioides species complex</taxon>
    </lineage>
</organism>
<keyword evidence="5" id="KW-1185">Reference proteome</keyword>
<dbReference type="PANTHER" id="PTHR37534">
    <property type="entry name" value="TRANSCRIPTIONAL ACTIVATOR PROTEIN UGA3"/>
    <property type="match status" value="1"/>
</dbReference>
<name>A0AAE0DF34_COLKA</name>
<dbReference type="GO" id="GO:0005634">
    <property type="term" value="C:nucleus"/>
    <property type="evidence" value="ECO:0007669"/>
    <property type="project" value="UniProtKB-SubCell"/>
</dbReference>
<dbReference type="EMBL" id="VYYT01000030">
    <property type="protein sequence ID" value="KAK2776186.1"/>
    <property type="molecule type" value="Genomic_DNA"/>
</dbReference>
<dbReference type="Pfam" id="PF00172">
    <property type="entry name" value="Zn_clus"/>
    <property type="match status" value="1"/>
</dbReference>
<dbReference type="Pfam" id="PF11951">
    <property type="entry name" value="Fungal_trans_2"/>
    <property type="match status" value="1"/>
</dbReference>
<dbReference type="SMART" id="SM00066">
    <property type="entry name" value="GAL4"/>
    <property type="match status" value="1"/>
</dbReference>
<feature type="domain" description="Zn(2)-C6 fungal-type" evidence="3">
    <location>
        <begin position="21"/>
        <end position="51"/>
    </location>
</feature>
<gene>
    <name evidence="4" type="ORF">CKAH01_12550</name>
</gene>
<dbReference type="GO" id="GO:0000976">
    <property type="term" value="F:transcription cis-regulatory region binding"/>
    <property type="evidence" value="ECO:0007669"/>
    <property type="project" value="TreeGrafter"/>
</dbReference>
<dbReference type="PROSITE" id="PS00463">
    <property type="entry name" value="ZN2_CY6_FUNGAL_1"/>
    <property type="match status" value="1"/>
</dbReference>
<evidence type="ECO:0000313" key="4">
    <source>
        <dbReference type="EMBL" id="KAK2776186.1"/>
    </source>
</evidence>
<reference evidence="4" key="1">
    <citation type="submission" date="2023-02" db="EMBL/GenBank/DDBJ databases">
        <title>Colletotrichum kahawae CIFC_Que2 genome sequencing and assembly.</title>
        <authorList>
            <person name="Baroncelli R."/>
        </authorList>
    </citation>
    <scope>NUCLEOTIDE SEQUENCE</scope>
    <source>
        <strain evidence="4">CIFC_Que2</strain>
    </source>
</reference>
<dbReference type="Gene3D" id="4.10.240.10">
    <property type="entry name" value="Zn(2)-C6 fungal-type DNA-binding domain"/>
    <property type="match status" value="1"/>
</dbReference>
<evidence type="ECO:0000313" key="5">
    <source>
        <dbReference type="Proteomes" id="UP001281614"/>
    </source>
</evidence>
<protein>
    <recommendedName>
        <fullName evidence="3">Zn(2)-C6 fungal-type domain-containing protein</fullName>
    </recommendedName>
</protein>
<evidence type="ECO:0000256" key="1">
    <source>
        <dbReference type="ARBA" id="ARBA00004123"/>
    </source>
</evidence>
<dbReference type="GO" id="GO:0008270">
    <property type="term" value="F:zinc ion binding"/>
    <property type="evidence" value="ECO:0007669"/>
    <property type="project" value="InterPro"/>
</dbReference>
<sequence length="566" mass="64316">MPASAHPARKRRNGELRVRSGCWKCRERRVKCSEQRPICNHCQRLGFSCHYEIRLSWQRQPNHGNRLKSRLRSCFYSSLVEEWMFLNTTWQDFEEVSAILIEPWVDDSDNHSGSPDAACSLLSLNTSSSDLTIPRSLSPLKFSTGEASLWNYFNDFIAPRCVLKDGINPYRQIILRIAAASPGGPVYRSILAVSAHQMQVLKHSEQLRSIWTYRDHALFSLRNMISEYSSSTIGGSLRKELAQQIMASTLMMCFFEVRSSMPHSHGHAISIHRKLTISSQILHDCSRSWEVHATFARSFLMSEICHEIKDDDFSSSLYAFASTYFVYHDALAFTASPDAANVPHTASRLSNLIGGYDSSIFMTLTGCSKRLIDLLSQITNLANSLSIQTSGHTGQGPSQEDASIHNGTRNAIERELHQMQNLSAQSTQTKSFSDEPHESEWISELKRLTSLMYLYARIDGCNPSHPHMFRLTTQILEIIPKISLRTNTLLWPLFTVATLGIRSDSDEDRRMILEKIHLLQQTRQLGNVRKARRIIEDVWKARDLETSNAEQGWSILAGRYDTISLA</sequence>
<comment type="subcellular location">
    <subcellularLocation>
        <location evidence="1">Nucleus</location>
    </subcellularLocation>
</comment>
<dbReference type="SUPFAM" id="SSF57701">
    <property type="entry name" value="Zn2/Cys6 DNA-binding domain"/>
    <property type="match status" value="1"/>
</dbReference>
<dbReference type="PROSITE" id="PS50048">
    <property type="entry name" value="ZN2_CY6_FUNGAL_2"/>
    <property type="match status" value="1"/>
</dbReference>
<accession>A0AAE0DF34</accession>